<feature type="region of interest" description="Disordered" evidence="1">
    <location>
        <begin position="229"/>
        <end position="292"/>
    </location>
</feature>
<dbReference type="AlphaFoldDB" id="A0A8T0QTF0"/>
<dbReference type="PANTHER" id="PTHR45125">
    <property type="entry name" value="F21J9.4-RELATED"/>
    <property type="match status" value="1"/>
</dbReference>
<protein>
    <recommendedName>
        <fullName evidence="2">No apical meristem-associated C-terminal domain-containing protein</fullName>
    </recommendedName>
</protein>
<evidence type="ECO:0000313" key="4">
    <source>
        <dbReference type="Proteomes" id="UP000823388"/>
    </source>
</evidence>
<feature type="domain" description="No apical meristem-associated C-terminal" evidence="2">
    <location>
        <begin position="211"/>
        <end position="321"/>
    </location>
</feature>
<feature type="compositionally biased region" description="Polar residues" evidence="1">
    <location>
        <begin position="251"/>
        <end position="281"/>
    </location>
</feature>
<dbReference type="InterPro" id="IPR029466">
    <property type="entry name" value="NAM-associated_C"/>
</dbReference>
<organism evidence="3 4">
    <name type="scientific">Panicum virgatum</name>
    <name type="common">Blackwell switchgrass</name>
    <dbReference type="NCBI Taxonomy" id="38727"/>
    <lineage>
        <taxon>Eukaryota</taxon>
        <taxon>Viridiplantae</taxon>
        <taxon>Streptophyta</taxon>
        <taxon>Embryophyta</taxon>
        <taxon>Tracheophyta</taxon>
        <taxon>Spermatophyta</taxon>
        <taxon>Magnoliopsida</taxon>
        <taxon>Liliopsida</taxon>
        <taxon>Poales</taxon>
        <taxon>Poaceae</taxon>
        <taxon>PACMAD clade</taxon>
        <taxon>Panicoideae</taxon>
        <taxon>Panicodae</taxon>
        <taxon>Paniceae</taxon>
        <taxon>Panicinae</taxon>
        <taxon>Panicum</taxon>
        <taxon>Panicum sect. Hiantes</taxon>
    </lineage>
</organism>
<proteinExistence type="predicted"/>
<dbReference type="Proteomes" id="UP000823388">
    <property type="component" value="Chromosome 6N"/>
</dbReference>
<dbReference type="EMBL" id="CM029048">
    <property type="protein sequence ID" value="KAG2576205.1"/>
    <property type="molecule type" value="Genomic_DNA"/>
</dbReference>
<comment type="caution">
    <text evidence="3">The sequence shown here is derived from an EMBL/GenBank/DDBJ whole genome shotgun (WGS) entry which is preliminary data.</text>
</comment>
<evidence type="ECO:0000259" key="2">
    <source>
        <dbReference type="Pfam" id="PF14303"/>
    </source>
</evidence>
<keyword evidence="4" id="KW-1185">Reference proteome</keyword>
<dbReference type="PANTHER" id="PTHR45125:SF3">
    <property type="entry name" value="NO-APICAL-MERISTEM-ASSOCIATED CARBOXY-TERMINAL DOMAIN PROTEIN"/>
    <property type="match status" value="1"/>
</dbReference>
<evidence type="ECO:0000313" key="3">
    <source>
        <dbReference type="EMBL" id="KAG2576205.1"/>
    </source>
</evidence>
<accession>A0A8T0QTF0</accession>
<name>A0A8T0QTF0_PANVG</name>
<evidence type="ECO:0000256" key="1">
    <source>
        <dbReference type="SAM" id="MobiDB-lite"/>
    </source>
</evidence>
<gene>
    <name evidence="3" type="ORF">PVAP13_6NG014400</name>
</gene>
<sequence>MSRLYPLPPVPLPRPTAVAELLPRAALLAPAPIVSTPLEEPRFAYPPSNFSGQMREDLLNGEQFVRDGCSGDMGLGSYFSDLINLPVQESQDHGPAAAKGSQGRTKKFRDDEDRLLVSAWLNVGMDPIRGVDQSQASYWERIHDYFHANKSFESDRTQGSLMNRWSTIQHDVNTFCGCVTRIEDRNQSGCSVDDKIAAACALFKSEDKKHRNFALMHCWRILKDQPKWMERRKQIGGPKTTSNKKQKTKENSSPSSLLPVVTNASSGANEAPAQDSSQRPNGTKKEKKKLRQRSTIEALDYLAAKIKEADALKDLKKEERCNKVFALQEENIC</sequence>
<dbReference type="Pfam" id="PF14303">
    <property type="entry name" value="NAM-associated"/>
    <property type="match status" value="1"/>
</dbReference>
<reference evidence="3" key="1">
    <citation type="submission" date="2020-05" db="EMBL/GenBank/DDBJ databases">
        <title>WGS assembly of Panicum virgatum.</title>
        <authorList>
            <person name="Lovell J.T."/>
            <person name="Jenkins J."/>
            <person name="Shu S."/>
            <person name="Juenger T.E."/>
            <person name="Schmutz J."/>
        </authorList>
    </citation>
    <scope>NUCLEOTIDE SEQUENCE</scope>
    <source>
        <strain evidence="3">AP13</strain>
    </source>
</reference>